<dbReference type="EMBL" id="CASHSV030000034">
    <property type="protein sequence ID" value="CAJ2643874.1"/>
    <property type="molecule type" value="Genomic_DNA"/>
</dbReference>
<dbReference type="Proteomes" id="UP001177021">
    <property type="component" value="Unassembled WGS sequence"/>
</dbReference>
<gene>
    <name evidence="1" type="ORF">MILVUS5_LOCUS13023</name>
</gene>
<sequence length="126" mass="14651">MNENPPNIYNVTFSSSGNKDSKIRETHTFEFSLTDFNDCTTTQITLPNELSTYVRDFNFKNIILEVPKQNNSKFTLKYPDNPGENVKIVAGWKNFCFDNDIKLGDRIRIQFNRFDPNVGQVFKIET</sequence>
<name>A0ACB0JFM6_TRIPR</name>
<evidence type="ECO:0000313" key="2">
    <source>
        <dbReference type="Proteomes" id="UP001177021"/>
    </source>
</evidence>
<comment type="caution">
    <text evidence="1">The sequence shown here is derived from an EMBL/GenBank/DDBJ whole genome shotgun (WGS) entry which is preliminary data.</text>
</comment>
<proteinExistence type="predicted"/>
<reference evidence="1" key="1">
    <citation type="submission" date="2023-10" db="EMBL/GenBank/DDBJ databases">
        <authorList>
            <person name="Rodriguez Cubillos JULIANA M."/>
            <person name="De Vega J."/>
        </authorList>
    </citation>
    <scope>NUCLEOTIDE SEQUENCE</scope>
</reference>
<protein>
    <submittedName>
        <fullName evidence="1">Uncharacterized protein</fullName>
    </submittedName>
</protein>
<keyword evidence="2" id="KW-1185">Reference proteome</keyword>
<organism evidence="1 2">
    <name type="scientific">Trifolium pratense</name>
    <name type="common">Red clover</name>
    <dbReference type="NCBI Taxonomy" id="57577"/>
    <lineage>
        <taxon>Eukaryota</taxon>
        <taxon>Viridiplantae</taxon>
        <taxon>Streptophyta</taxon>
        <taxon>Embryophyta</taxon>
        <taxon>Tracheophyta</taxon>
        <taxon>Spermatophyta</taxon>
        <taxon>Magnoliopsida</taxon>
        <taxon>eudicotyledons</taxon>
        <taxon>Gunneridae</taxon>
        <taxon>Pentapetalae</taxon>
        <taxon>rosids</taxon>
        <taxon>fabids</taxon>
        <taxon>Fabales</taxon>
        <taxon>Fabaceae</taxon>
        <taxon>Papilionoideae</taxon>
        <taxon>50 kb inversion clade</taxon>
        <taxon>NPAAA clade</taxon>
        <taxon>Hologalegina</taxon>
        <taxon>IRL clade</taxon>
        <taxon>Trifolieae</taxon>
        <taxon>Trifolium</taxon>
    </lineage>
</organism>
<evidence type="ECO:0000313" key="1">
    <source>
        <dbReference type="EMBL" id="CAJ2643874.1"/>
    </source>
</evidence>
<accession>A0ACB0JFM6</accession>